<dbReference type="SUPFAM" id="SSF46785">
    <property type="entry name" value="Winged helix' DNA-binding domain"/>
    <property type="match status" value="1"/>
</dbReference>
<organism evidence="8 9">
    <name type="scientific">Candidatus Acutalibacter pullicola</name>
    <dbReference type="NCBI Taxonomy" id="2838417"/>
    <lineage>
        <taxon>Bacteria</taxon>
        <taxon>Bacillati</taxon>
        <taxon>Bacillota</taxon>
        <taxon>Clostridia</taxon>
        <taxon>Eubacteriales</taxon>
        <taxon>Acutalibacteraceae</taxon>
        <taxon>Acutalibacter</taxon>
    </lineage>
</organism>
<dbReference type="InterPro" id="IPR050313">
    <property type="entry name" value="Carb_Metab_HTH_regulators"/>
</dbReference>
<dbReference type="EMBL" id="DWXG01000055">
    <property type="protein sequence ID" value="HJB98377.1"/>
    <property type="molecule type" value="Genomic_DNA"/>
</dbReference>
<keyword evidence="2" id="KW-0678">Repressor</keyword>
<dbReference type="InterPro" id="IPR014036">
    <property type="entry name" value="DeoR-like_C"/>
</dbReference>
<protein>
    <recommendedName>
        <fullName evidence="1">Lactose phosphotransferase system repressor</fullName>
    </recommendedName>
</protein>
<dbReference type="Gene3D" id="1.10.10.10">
    <property type="entry name" value="Winged helix-like DNA-binding domain superfamily/Winged helix DNA-binding domain"/>
    <property type="match status" value="1"/>
</dbReference>
<dbReference type="Pfam" id="PF00455">
    <property type="entry name" value="DeoRC"/>
    <property type="match status" value="1"/>
</dbReference>
<dbReference type="PANTHER" id="PTHR30363:SF4">
    <property type="entry name" value="GLYCEROL-3-PHOSPHATE REGULON REPRESSOR"/>
    <property type="match status" value="1"/>
</dbReference>
<proteinExistence type="predicted"/>
<dbReference type="AlphaFoldDB" id="A0A9D2MX70"/>
<dbReference type="Gene3D" id="3.40.50.1360">
    <property type="match status" value="1"/>
</dbReference>
<dbReference type="InterPro" id="IPR036388">
    <property type="entry name" value="WH-like_DNA-bd_sf"/>
</dbReference>
<keyword evidence="5" id="KW-0804">Transcription</keyword>
<evidence type="ECO:0000256" key="1">
    <source>
        <dbReference type="ARBA" id="ARBA00021390"/>
    </source>
</evidence>
<evidence type="ECO:0000256" key="3">
    <source>
        <dbReference type="ARBA" id="ARBA00023015"/>
    </source>
</evidence>
<comment type="function">
    <text evidence="6">Repressor of the lactose catabolism operon. Galactose-6-phosphate is the inducer.</text>
</comment>
<dbReference type="Gene3D" id="2.40.260.10">
    <property type="entry name" value="Sortase"/>
    <property type="match status" value="1"/>
</dbReference>
<evidence type="ECO:0000256" key="5">
    <source>
        <dbReference type="ARBA" id="ARBA00023163"/>
    </source>
</evidence>
<dbReference type="Pfam" id="PF08220">
    <property type="entry name" value="HTH_DeoR"/>
    <property type="match status" value="1"/>
</dbReference>
<dbReference type="PRINTS" id="PR00037">
    <property type="entry name" value="HTHLACR"/>
</dbReference>
<accession>A0A9D2MX70</accession>
<dbReference type="InterPro" id="IPR001034">
    <property type="entry name" value="DeoR_HTH"/>
</dbReference>
<reference evidence="8" key="1">
    <citation type="journal article" date="2021" name="PeerJ">
        <title>Extensive microbial diversity within the chicken gut microbiome revealed by metagenomics and culture.</title>
        <authorList>
            <person name="Gilroy R."/>
            <person name="Ravi A."/>
            <person name="Getino M."/>
            <person name="Pursley I."/>
            <person name="Horton D.L."/>
            <person name="Alikhan N.F."/>
            <person name="Baker D."/>
            <person name="Gharbi K."/>
            <person name="Hall N."/>
            <person name="Watson M."/>
            <person name="Adriaenssens E.M."/>
            <person name="Foster-Nyarko E."/>
            <person name="Jarju S."/>
            <person name="Secka A."/>
            <person name="Antonio M."/>
            <person name="Oren A."/>
            <person name="Chaudhuri R.R."/>
            <person name="La Ragione R."/>
            <person name="Hildebrand F."/>
            <person name="Pallen M.J."/>
        </authorList>
    </citation>
    <scope>NUCLEOTIDE SEQUENCE</scope>
    <source>
        <strain evidence="8">CHK185-1770</strain>
    </source>
</reference>
<dbReference type="InterPro" id="IPR037171">
    <property type="entry name" value="NagB/RpiA_transferase-like"/>
</dbReference>
<evidence type="ECO:0000256" key="6">
    <source>
        <dbReference type="ARBA" id="ARBA00024937"/>
    </source>
</evidence>
<dbReference type="SUPFAM" id="SSF63817">
    <property type="entry name" value="Sortase"/>
    <property type="match status" value="1"/>
</dbReference>
<comment type="caution">
    <text evidence="8">The sequence shown here is derived from an EMBL/GenBank/DDBJ whole genome shotgun (WGS) entry which is preliminary data.</text>
</comment>
<dbReference type="SMART" id="SM00420">
    <property type="entry name" value="HTH_DEOR"/>
    <property type="match status" value="1"/>
</dbReference>
<evidence type="ECO:0000313" key="8">
    <source>
        <dbReference type="EMBL" id="HJB98377.1"/>
    </source>
</evidence>
<dbReference type="PANTHER" id="PTHR30363">
    <property type="entry name" value="HTH-TYPE TRANSCRIPTIONAL REGULATOR SRLR-RELATED"/>
    <property type="match status" value="1"/>
</dbReference>
<evidence type="ECO:0000256" key="4">
    <source>
        <dbReference type="ARBA" id="ARBA00023125"/>
    </source>
</evidence>
<dbReference type="SMART" id="SM01134">
    <property type="entry name" value="DeoRC"/>
    <property type="match status" value="1"/>
</dbReference>
<evidence type="ECO:0000256" key="2">
    <source>
        <dbReference type="ARBA" id="ARBA00022491"/>
    </source>
</evidence>
<evidence type="ECO:0000259" key="7">
    <source>
        <dbReference type="PROSITE" id="PS51000"/>
    </source>
</evidence>
<dbReference type="InterPro" id="IPR036390">
    <property type="entry name" value="WH_DNA-bd_sf"/>
</dbReference>
<reference evidence="8" key="2">
    <citation type="submission" date="2021-04" db="EMBL/GenBank/DDBJ databases">
        <authorList>
            <person name="Gilroy R."/>
        </authorList>
    </citation>
    <scope>NUCLEOTIDE SEQUENCE</scope>
    <source>
        <strain evidence="8">CHK185-1770</strain>
    </source>
</reference>
<dbReference type="InterPro" id="IPR018356">
    <property type="entry name" value="Tscrpt_reg_HTH_DeoR_CS"/>
</dbReference>
<dbReference type="GO" id="GO:0003677">
    <property type="term" value="F:DNA binding"/>
    <property type="evidence" value="ECO:0007669"/>
    <property type="project" value="UniProtKB-KW"/>
</dbReference>
<dbReference type="PROSITE" id="PS51000">
    <property type="entry name" value="HTH_DEOR_2"/>
    <property type="match status" value="1"/>
</dbReference>
<feature type="domain" description="HTH deoR-type" evidence="7">
    <location>
        <begin position="3"/>
        <end position="58"/>
    </location>
</feature>
<dbReference type="GO" id="GO:0003700">
    <property type="term" value="F:DNA-binding transcription factor activity"/>
    <property type="evidence" value="ECO:0007669"/>
    <property type="project" value="InterPro"/>
</dbReference>
<sequence length="218" mass="23882">MLYNQRAEFVLQQLQLQSTVKVSDLSRQLQVSVDTVRRDLKAMEQQGLIRCVRGGACMPESQVSMSNFTGREIIHGDLKREAAQKALAYIHEGDVVALNSGTTNTVVAQELLSLGKKCTVVTNNFAAASVLLQAPHLELVLVGGQMAPQERSTYGSLCEQEFAKFYPDVALLSINAVNYKDGYDTGVTPQPGDQLLTLSTCSYHTGEGRFVVVCRRNP</sequence>
<dbReference type="SUPFAM" id="SSF100950">
    <property type="entry name" value="NagB/RpiA/CoA transferase-like"/>
    <property type="match status" value="1"/>
</dbReference>
<gene>
    <name evidence="8" type="ORF">H9710_07350</name>
</gene>
<name>A0A9D2MX70_9FIRM</name>
<dbReference type="InterPro" id="IPR023365">
    <property type="entry name" value="Sortase_dom-sf"/>
</dbReference>
<keyword evidence="4" id="KW-0238">DNA-binding</keyword>
<evidence type="ECO:0000313" key="9">
    <source>
        <dbReference type="Proteomes" id="UP000826793"/>
    </source>
</evidence>
<dbReference type="PROSITE" id="PS00894">
    <property type="entry name" value="HTH_DEOR_1"/>
    <property type="match status" value="1"/>
</dbReference>
<dbReference type="Proteomes" id="UP000826793">
    <property type="component" value="Unassembled WGS sequence"/>
</dbReference>
<keyword evidence="3" id="KW-0805">Transcription regulation</keyword>